<evidence type="ECO:0000256" key="2">
    <source>
        <dbReference type="SAM" id="Phobius"/>
    </source>
</evidence>
<evidence type="ECO:0000313" key="3">
    <source>
        <dbReference type="EMBL" id="KAK8230307.1"/>
    </source>
</evidence>
<comment type="caution">
    <text evidence="3">The sequence shown here is derived from an EMBL/GenBank/DDBJ whole genome shotgun (WGS) entry which is preliminary data.</text>
</comment>
<protein>
    <submittedName>
        <fullName evidence="3">Uncharacterized protein</fullName>
    </submittedName>
</protein>
<keyword evidence="2" id="KW-0812">Transmembrane</keyword>
<dbReference type="Proteomes" id="UP001492380">
    <property type="component" value="Unassembled WGS sequence"/>
</dbReference>
<keyword evidence="2" id="KW-1133">Transmembrane helix</keyword>
<keyword evidence="4" id="KW-1185">Reference proteome</keyword>
<feature type="region of interest" description="Disordered" evidence="1">
    <location>
        <begin position="114"/>
        <end position="155"/>
    </location>
</feature>
<name>A0ABR1YHM8_9PEZI</name>
<gene>
    <name evidence="3" type="ORF">HDK90DRAFT_555667</name>
</gene>
<dbReference type="EMBL" id="JBBWRZ010000008">
    <property type="protein sequence ID" value="KAK8230307.1"/>
    <property type="molecule type" value="Genomic_DNA"/>
</dbReference>
<evidence type="ECO:0000313" key="4">
    <source>
        <dbReference type="Proteomes" id="UP001492380"/>
    </source>
</evidence>
<feature type="transmembrane region" description="Helical" evidence="2">
    <location>
        <begin position="187"/>
        <end position="208"/>
    </location>
</feature>
<sequence length="298" mass="32639">MATLPKSKDGNFDYLKKQFGTSGAIIDDTIAQRGEDGSPKQLHEYSAGILTELKLAALREQDAAQFKARLLAKTQSNAGHRYKATGSNFLQLEDARQVTEDVAAEHSTTHAALIKEGSSIGHKRKRSGNEVRATKRRRRTTTSTSGLFDRSRAPSFPLDDPRLYANITQYIPPADSRPRPSSPSPDAMAALDTFFSFSYAFAIYGFSFLPRSILIIIDSHPDSNTTPFLIYAQSSTAPFFFYGFSFFARGASFILHNIDHGTISIRLPIAPSSKRARTAVVTEFGMGVGDNTGSGLIE</sequence>
<evidence type="ECO:0000256" key="1">
    <source>
        <dbReference type="SAM" id="MobiDB-lite"/>
    </source>
</evidence>
<organism evidence="3 4">
    <name type="scientific">Phyllosticta capitalensis</name>
    <dbReference type="NCBI Taxonomy" id="121624"/>
    <lineage>
        <taxon>Eukaryota</taxon>
        <taxon>Fungi</taxon>
        <taxon>Dikarya</taxon>
        <taxon>Ascomycota</taxon>
        <taxon>Pezizomycotina</taxon>
        <taxon>Dothideomycetes</taxon>
        <taxon>Dothideomycetes incertae sedis</taxon>
        <taxon>Botryosphaeriales</taxon>
        <taxon>Phyllostictaceae</taxon>
        <taxon>Phyllosticta</taxon>
    </lineage>
</organism>
<reference evidence="3 4" key="1">
    <citation type="submission" date="2024-04" db="EMBL/GenBank/DDBJ databases">
        <title>Phyllosticta paracitricarpa is synonymous to the EU quarantine fungus P. citricarpa based on phylogenomic analyses.</title>
        <authorList>
            <consortium name="Lawrence Berkeley National Laboratory"/>
            <person name="Van Ingen-Buijs V.A."/>
            <person name="Van Westerhoven A.C."/>
            <person name="Haridas S."/>
            <person name="Skiadas P."/>
            <person name="Martin F."/>
            <person name="Groenewald J.Z."/>
            <person name="Crous P.W."/>
            <person name="Seidl M.F."/>
        </authorList>
    </citation>
    <scope>NUCLEOTIDE SEQUENCE [LARGE SCALE GENOMIC DNA]</scope>
    <source>
        <strain evidence="3 4">CBS 123374</strain>
    </source>
</reference>
<keyword evidence="2" id="KW-0472">Membrane</keyword>
<feature type="transmembrane region" description="Helical" evidence="2">
    <location>
        <begin position="228"/>
        <end position="248"/>
    </location>
</feature>
<accession>A0ABR1YHM8</accession>
<proteinExistence type="predicted"/>